<keyword evidence="4" id="KW-1185">Reference proteome</keyword>
<accession>A0A9P9IWA4</accession>
<dbReference type="SUPFAM" id="SSF51735">
    <property type="entry name" value="NAD(P)-binding Rossmann-fold domains"/>
    <property type="match status" value="1"/>
</dbReference>
<organism evidence="3 4">
    <name type="scientific">Dactylonectria estremocensis</name>
    <dbReference type="NCBI Taxonomy" id="1079267"/>
    <lineage>
        <taxon>Eukaryota</taxon>
        <taxon>Fungi</taxon>
        <taxon>Dikarya</taxon>
        <taxon>Ascomycota</taxon>
        <taxon>Pezizomycotina</taxon>
        <taxon>Sordariomycetes</taxon>
        <taxon>Hypocreomycetidae</taxon>
        <taxon>Hypocreales</taxon>
        <taxon>Nectriaceae</taxon>
        <taxon>Dactylonectria</taxon>
    </lineage>
</organism>
<evidence type="ECO:0000256" key="1">
    <source>
        <dbReference type="ARBA" id="ARBA00006484"/>
    </source>
</evidence>
<dbReference type="PANTHER" id="PTHR24320:SF152">
    <property type="entry name" value="SHORT-CHAIN DEHYDROGENASE_REDUCTASE FAMILY PROTEIN"/>
    <property type="match status" value="1"/>
</dbReference>
<dbReference type="EMBL" id="JAGMUU010000018">
    <property type="protein sequence ID" value="KAH7133084.1"/>
    <property type="molecule type" value="Genomic_DNA"/>
</dbReference>
<dbReference type="PANTHER" id="PTHR24320">
    <property type="entry name" value="RETINOL DEHYDROGENASE"/>
    <property type="match status" value="1"/>
</dbReference>
<protein>
    <recommendedName>
        <fullName evidence="5">NAD(P)-binding protein</fullName>
    </recommendedName>
</protein>
<dbReference type="Pfam" id="PF00106">
    <property type="entry name" value="adh_short"/>
    <property type="match status" value="1"/>
</dbReference>
<keyword evidence="2" id="KW-0560">Oxidoreductase</keyword>
<name>A0A9P9IWA4_9HYPO</name>
<evidence type="ECO:0008006" key="5">
    <source>
        <dbReference type="Google" id="ProtNLM"/>
    </source>
</evidence>
<gene>
    <name evidence="3" type="ORF">B0J13DRAFT_678169</name>
</gene>
<evidence type="ECO:0000256" key="2">
    <source>
        <dbReference type="ARBA" id="ARBA00023002"/>
    </source>
</evidence>
<evidence type="ECO:0000313" key="3">
    <source>
        <dbReference type="EMBL" id="KAH7133084.1"/>
    </source>
</evidence>
<dbReference type="Gene3D" id="3.40.50.720">
    <property type="entry name" value="NAD(P)-binding Rossmann-like Domain"/>
    <property type="match status" value="1"/>
</dbReference>
<proteinExistence type="inferred from homology"/>
<comment type="caution">
    <text evidence="3">The sequence shown here is derived from an EMBL/GenBank/DDBJ whole genome shotgun (WGS) entry which is preliminary data.</text>
</comment>
<dbReference type="Proteomes" id="UP000717696">
    <property type="component" value="Unassembled WGS sequence"/>
</dbReference>
<dbReference type="GO" id="GO:0016491">
    <property type="term" value="F:oxidoreductase activity"/>
    <property type="evidence" value="ECO:0007669"/>
    <property type="project" value="UniProtKB-KW"/>
</dbReference>
<evidence type="ECO:0000313" key="4">
    <source>
        <dbReference type="Proteomes" id="UP000717696"/>
    </source>
</evidence>
<dbReference type="PRINTS" id="PR00081">
    <property type="entry name" value="GDHRDH"/>
</dbReference>
<reference evidence="3" key="1">
    <citation type="journal article" date="2021" name="Nat. Commun.">
        <title>Genetic determinants of endophytism in the Arabidopsis root mycobiome.</title>
        <authorList>
            <person name="Mesny F."/>
            <person name="Miyauchi S."/>
            <person name="Thiergart T."/>
            <person name="Pickel B."/>
            <person name="Atanasova L."/>
            <person name="Karlsson M."/>
            <person name="Huettel B."/>
            <person name="Barry K.W."/>
            <person name="Haridas S."/>
            <person name="Chen C."/>
            <person name="Bauer D."/>
            <person name="Andreopoulos W."/>
            <person name="Pangilinan J."/>
            <person name="LaButti K."/>
            <person name="Riley R."/>
            <person name="Lipzen A."/>
            <person name="Clum A."/>
            <person name="Drula E."/>
            <person name="Henrissat B."/>
            <person name="Kohler A."/>
            <person name="Grigoriev I.V."/>
            <person name="Martin F.M."/>
            <person name="Hacquard S."/>
        </authorList>
    </citation>
    <scope>NUCLEOTIDE SEQUENCE</scope>
    <source>
        <strain evidence="3">MPI-CAGE-AT-0021</strain>
    </source>
</reference>
<comment type="similarity">
    <text evidence="1">Belongs to the short-chain dehydrogenases/reductases (SDR) family.</text>
</comment>
<dbReference type="AlphaFoldDB" id="A0A9P9IWA4"/>
<dbReference type="InterPro" id="IPR002347">
    <property type="entry name" value="SDR_fam"/>
</dbReference>
<dbReference type="OrthoDB" id="542013at2759"/>
<dbReference type="InterPro" id="IPR036291">
    <property type="entry name" value="NAD(P)-bd_dom_sf"/>
</dbReference>
<sequence length="359" mass="39457">MATPWTTQAPSAFWRTIQALRGTNSTFLTDADVPETDLRGKWILITGANNGIGLEAANTFSKWGANLILGCRDAPVWETHPSIAVAECLELAKAAGHTSTIEWWEVDFADLDSVGKFAQRWIDSERPLDILCNNAGVSPTPCTETVHTKDGFEFLHQINLLSHIYLTFHLLPSLAKASEPRIVCTTSCHHFLAEFELDHFNGEEGMKGNSYGNNKLYYQVFVAELQKRLLGSEKLKHITVNGINPGYVNTGIWNNPRPDLGPSRKKDVMKFLAGALAITPQQGSIAIVNAATSPEFGPDPKVQGVGTPGGKGGGHYINRIWLAEPMPYCTDEVARLALWTKVVEVLRLKEKGLCDVFSV</sequence>